<keyword evidence="3" id="KW-1185">Reference proteome</keyword>
<evidence type="ECO:0000259" key="1">
    <source>
        <dbReference type="PROSITE" id="PS50965"/>
    </source>
</evidence>
<feature type="domain" description="NERD" evidence="1">
    <location>
        <begin position="41"/>
        <end position="157"/>
    </location>
</feature>
<dbReference type="RefSeq" id="WP_191752618.1">
    <property type="nucleotide sequence ID" value="NZ_JACSQM010000001.1"/>
</dbReference>
<evidence type="ECO:0000313" key="3">
    <source>
        <dbReference type="Proteomes" id="UP000603641"/>
    </source>
</evidence>
<dbReference type="InterPro" id="IPR011528">
    <property type="entry name" value="NERD"/>
</dbReference>
<dbReference type="EMBL" id="JACSQM010000001">
    <property type="protein sequence ID" value="MBD7963234.1"/>
    <property type="molecule type" value="Genomic_DNA"/>
</dbReference>
<dbReference type="Proteomes" id="UP000603641">
    <property type="component" value="Unassembled WGS sequence"/>
</dbReference>
<gene>
    <name evidence="2" type="ORF">H9648_04130</name>
</gene>
<dbReference type="Pfam" id="PF08378">
    <property type="entry name" value="NERD"/>
    <property type="match status" value="1"/>
</dbReference>
<comment type="caution">
    <text evidence="2">The sequence shown here is derived from an EMBL/GenBank/DDBJ whole genome shotgun (WGS) entry which is preliminary data.</text>
</comment>
<protein>
    <submittedName>
        <fullName evidence="2">NERD domain-containing protein</fullName>
    </submittedName>
</protein>
<accession>A0ABR8SIB1</accession>
<name>A0ABR8SIB1_9BACL</name>
<sequence>MIIKEASESIKIRKLKLIMKRFPLHHPVRNEIEVELIKSVTGYNGEKSLDYHMELLPKDETYIFHDLRLPLGASYFQIDILILTPTFFLILEVKNMSGTLIFDQEFYQLIRIYKDKEEVFPDPISQVYRQTHLLREWLKQLKFPYIPIESLVVVSNPNTRVKSIPQHKDISNMVTHSANVLAKFHGYQNTRTKNVISKKDIKKLSRLLLKHHSEPNHNYFQQFSITESDLLKGVACTECLKLPMIRSRRKWFCLKCGHYDKLAHIEALREYAFLLKPSITNYECCDFFQIPSRHIVKHLLNSIELPTSQSGKHKIYHLEDLLRM</sequence>
<organism evidence="2 3">
    <name type="scientific">Fictibacillus norfolkensis</name>
    <dbReference type="NCBI Taxonomy" id="2762233"/>
    <lineage>
        <taxon>Bacteria</taxon>
        <taxon>Bacillati</taxon>
        <taxon>Bacillota</taxon>
        <taxon>Bacilli</taxon>
        <taxon>Bacillales</taxon>
        <taxon>Fictibacillaceae</taxon>
        <taxon>Fictibacillus</taxon>
    </lineage>
</organism>
<dbReference type="PROSITE" id="PS50965">
    <property type="entry name" value="NERD"/>
    <property type="match status" value="1"/>
</dbReference>
<reference evidence="2 3" key="1">
    <citation type="submission" date="2020-08" db="EMBL/GenBank/DDBJ databases">
        <title>A Genomic Blueprint of the Chicken Gut Microbiome.</title>
        <authorList>
            <person name="Gilroy R."/>
            <person name="Ravi A."/>
            <person name="Getino M."/>
            <person name="Pursley I."/>
            <person name="Horton D.L."/>
            <person name="Alikhan N.-F."/>
            <person name="Baker D."/>
            <person name="Gharbi K."/>
            <person name="Hall N."/>
            <person name="Watson M."/>
            <person name="Adriaenssens E.M."/>
            <person name="Foster-Nyarko E."/>
            <person name="Jarju S."/>
            <person name="Secka A."/>
            <person name="Antonio M."/>
            <person name="Oren A."/>
            <person name="Chaudhuri R."/>
            <person name="La Ragione R.M."/>
            <person name="Hildebrand F."/>
            <person name="Pallen M.J."/>
        </authorList>
    </citation>
    <scope>NUCLEOTIDE SEQUENCE [LARGE SCALE GENOMIC DNA]</scope>
    <source>
        <strain evidence="2 3">Sa2CUA10</strain>
    </source>
</reference>
<proteinExistence type="predicted"/>
<evidence type="ECO:0000313" key="2">
    <source>
        <dbReference type="EMBL" id="MBD7963234.1"/>
    </source>
</evidence>